<evidence type="ECO:0000313" key="2">
    <source>
        <dbReference type="EMBL" id="KAK3774686.1"/>
    </source>
</evidence>
<proteinExistence type="predicted"/>
<dbReference type="Proteomes" id="UP001283361">
    <property type="component" value="Unassembled WGS sequence"/>
</dbReference>
<dbReference type="EMBL" id="JAWDGP010003399">
    <property type="protein sequence ID" value="KAK3774685.1"/>
    <property type="molecule type" value="Genomic_DNA"/>
</dbReference>
<organism evidence="2 3">
    <name type="scientific">Elysia crispata</name>
    <name type="common">lettuce slug</name>
    <dbReference type="NCBI Taxonomy" id="231223"/>
    <lineage>
        <taxon>Eukaryota</taxon>
        <taxon>Metazoa</taxon>
        <taxon>Spiralia</taxon>
        <taxon>Lophotrochozoa</taxon>
        <taxon>Mollusca</taxon>
        <taxon>Gastropoda</taxon>
        <taxon>Heterobranchia</taxon>
        <taxon>Euthyneura</taxon>
        <taxon>Panpulmonata</taxon>
        <taxon>Sacoglossa</taxon>
        <taxon>Placobranchoidea</taxon>
        <taxon>Plakobranchidae</taxon>
        <taxon>Elysia</taxon>
    </lineage>
</organism>
<dbReference type="EMBL" id="JAWDGP010003399">
    <property type="protein sequence ID" value="KAK3774686.1"/>
    <property type="molecule type" value="Genomic_DNA"/>
</dbReference>
<keyword evidence="3" id="KW-1185">Reference proteome</keyword>
<protein>
    <submittedName>
        <fullName evidence="2">Uncharacterized protein</fullName>
    </submittedName>
</protein>
<evidence type="ECO:0000313" key="1">
    <source>
        <dbReference type="EMBL" id="KAK3774685.1"/>
    </source>
</evidence>
<name>A0AAE0ZTL0_9GAST</name>
<dbReference type="AlphaFoldDB" id="A0AAE0ZTL0"/>
<evidence type="ECO:0000313" key="3">
    <source>
        <dbReference type="Proteomes" id="UP001283361"/>
    </source>
</evidence>
<gene>
    <name evidence="1" type="ORF">RRG08_035111</name>
    <name evidence="2" type="ORF">RRG08_035112</name>
</gene>
<sequence length="79" mass="8817">MKVSKKSSHVTKTSLSPAELCNWCLVTCSIVQVTGTDWRQRTCPNVFHKRLAVILGHYGDQKRLGSITYRGSDEANGHN</sequence>
<comment type="caution">
    <text evidence="2">The sequence shown here is derived from an EMBL/GenBank/DDBJ whole genome shotgun (WGS) entry which is preliminary data.</text>
</comment>
<accession>A0AAE0ZTL0</accession>
<reference evidence="2" key="1">
    <citation type="journal article" date="2023" name="G3 (Bethesda)">
        <title>A reference genome for the long-term kleptoplast-retaining sea slug Elysia crispata morphotype clarki.</title>
        <authorList>
            <person name="Eastman K.E."/>
            <person name="Pendleton A.L."/>
            <person name="Shaikh M.A."/>
            <person name="Suttiyut T."/>
            <person name="Ogas R."/>
            <person name="Tomko P."/>
            <person name="Gavelis G."/>
            <person name="Widhalm J.R."/>
            <person name="Wisecaver J.H."/>
        </authorList>
    </citation>
    <scope>NUCLEOTIDE SEQUENCE</scope>
    <source>
        <strain evidence="2">ECLA1</strain>
    </source>
</reference>